<sequence>MVARAAEAAAAAVEEVSSAGQFEELLHLKAKSLFVAHFWAPQAPQCAQMNEVMTQLAKEHPQVSFVKAPPGLEPGQGGSKAGDCSCDGGGQG</sequence>
<dbReference type="AlphaFoldDB" id="A0A8D2F8D9"/>
<keyword evidence="3" id="KW-1185">Reference proteome</keyword>
<evidence type="ECO:0000256" key="1">
    <source>
        <dbReference type="SAM" id="MobiDB-lite"/>
    </source>
</evidence>
<evidence type="ECO:0000313" key="3">
    <source>
        <dbReference type="Proteomes" id="UP000694411"/>
    </source>
</evidence>
<reference evidence="2" key="2">
    <citation type="submission" date="2025-08" db="UniProtKB">
        <authorList>
            <consortium name="Ensembl"/>
        </authorList>
    </citation>
    <scope>IDENTIFICATION</scope>
</reference>
<accession>A0A8D2F8D9</accession>
<evidence type="ECO:0000313" key="2">
    <source>
        <dbReference type="Ensembl" id="ENSTGEP00000017383.1"/>
    </source>
</evidence>
<proteinExistence type="predicted"/>
<evidence type="ECO:0008006" key="4">
    <source>
        <dbReference type="Google" id="ProtNLM"/>
    </source>
</evidence>
<reference evidence="2" key="1">
    <citation type="submission" date="2018-05" db="EMBL/GenBank/DDBJ databases">
        <title>Whole genome of Theropithecus gelada.</title>
        <authorList>
            <person name="Chiou K.L."/>
            <person name="Snyder-Mackler N."/>
        </authorList>
    </citation>
    <scope>NUCLEOTIDE SEQUENCE [LARGE SCALE GENOMIC DNA]</scope>
</reference>
<feature type="region of interest" description="Disordered" evidence="1">
    <location>
        <begin position="67"/>
        <end position="92"/>
    </location>
</feature>
<dbReference type="Gene3D" id="3.40.30.10">
    <property type="entry name" value="Glutaredoxin"/>
    <property type="match status" value="1"/>
</dbReference>
<reference evidence="2" key="3">
    <citation type="submission" date="2025-09" db="UniProtKB">
        <authorList>
            <consortium name="Ensembl"/>
        </authorList>
    </citation>
    <scope>IDENTIFICATION</scope>
</reference>
<dbReference type="Proteomes" id="UP000694411">
    <property type="component" value="Chromosome 4"/>
</dbReference>
<dbReference type="InterPro" id="IPR036249">
    <property type="entry name" value="Thioredoxin-like_sf"/>
</dbReference>
<dbReference type="Ensembl" id="ENSTGET00000020744.1">
    <property type="protein sequence ID" value="ENSTGEP00000017383.1"/>
    <property type="gene ID" value="ENSTGEG00000014051.1"/>
</dbReference>
<protein>
    <recommendedName>
        <fullName evidence="4">Thioredoxin domain-containing protein</fullName>
    </recommendedName>
</protein>
<name>A0A8D2F8D9_THEGE</name>
<dbReference type="SUPFAM" id="SSF52833">
    <property type="entry name" value="Thioredoxin-like"/>
    <property type="match status" value="1"/>
</dbReference>
<organism evidence="2 3">
    <name type="scientific">Theropithecus gelada</name>
    <name type="common">Gelada baboon</name>
    <dbReference type="NCBI Taxonomy" id="9565"/>
    <lineage>
        <taxon>Eukaryota</taxon>
        <taxon>Metazoa</taxon>
        <taxon>Chordata</taxon>
        <taxon>Craniata</taxon>
        <taxon>Vertebrata</taxon>
        <taxon>Euteleostomi</taxon>
        <taxon>Mammalia</taxon>
        <taxon>Eutheria</taxon>
        <taxon>Euarchontoglires</taxon>
        <taxon>Primates</taxon>
        <taxon>Haplorrhini</taxon>
        <taxon>Catarrhini</taxon>
        <taxon>Cercopithecidae</taxon>
        <taxon>Cercopithecinae</taxon>
        <taxon>Theropithecus</taxon>
    </lineage>
</organism>